<evidence type="ECO:0000313" key="4">
    <source>
        <dbReference type="Proteomes" id="UP000008630"/>
    </source>
</evidence>
<keyword evidence="4" id="KW-1185">Reference proteome</keyword>
<feature type="domain" description="Outer membrane protein beta-barrel" evidence="2">
    <location>
        <begin position="39"/>
        <end position="168"/>
    </location>
</feature>
<sequence>MKSGLCMKVFIIYCLLGTGVLSSVDAQVLWDFKVGASYHNVCDERKLDYMGELGIDIPIKEKFSLEAGLRYKNILFVDDLDNVDYDTYKPYAADGEDIRANILELPVKFGYKLRLAENSNLRFGVGPYVSAGMNGSMKLFGAGVTSCVVYEYKKVNVGLNYNITCHEPYKNMAKEGVFLTIGVKFGNSVWRGIGTGLAAVGSVAGSVADAYTESTGSSFVNDNVDNTGSGYSVSNNTNGSASGSTSRSSSNNSVSDVQAKNTDSNTYSKDESLLVKMNTYYERDYNDSDRISIQSRMKSIRTKWEGRGFKMRHSQWEDWDGRKK</sequence>
<dbReference type="HOGENOM" id="CLU_857009_0_0_10"/>
<evidence type="ECO:0000256" key="1">
    <source>
        <dbReference type="SAM" id="MobiDB-lite"/>
    </source>
</evidence>
<dbReference type="InterPro" id="IPR025665">
    <property type="entry name" value="Beta-barrel_OMP_2"/>
</dbReference>
<feature type="compositionally biased region" description="Low complexity" evidence="1">
    <location>
        <begin position="232"/>
        <end position="255"/>
    </location>
</feature>
<dbReference type="AlphaFoldDB" id="E6SNZ5"/>
<feature type="compositionally biased region" description="Polar residues" evidence="1">
    <location>
        <begin position="256"/>
        <end position="265"/>
    </location>
</feature>
<dbReference type="Proteomes" id="UP000008630">
    <property type="component" value="Chromosome"/>
</dbReference>
<proteinExistence type="predicted"/>
<name>E6SNZ5_BACT6</name>
<protein>
    <recommendedName>
        <fullName evidence="2">Outer membrane protein beta-barrel domain-containing protein</fullName>
    </recommendedName>
</protein>
<evidence type="ECO:0000313" key="3">
    <source>
        <dbReference type="EMBL" id="ADV42813.1"/>
    </source>
</evidence>
<dbReference type="PATRIC" id="fig|693979.3.peg.846"/>
<accession>E6SNZ5</accession>
<gene>
    <name evidence="3" type="ordered locus">Bache_0792</name>
</gene>
<feature type="region of interest" description="Disordered" evidence="1">
    <location>
        <begin position="230"/>
        <end position="265"/>
    </location>
</feature>
<reference evidence="3 4" key="2">
    <citation type="journal article" date="2011" name="Stand. Genomic Sci.">
        <title>Complete genome sequence of Bacteroides helcogenes type strain (P 36-108).</title>
        <authorList>
            <person name="Pati A."/>
            <person name="Gronow S."/>
            <person name="Zeytun A."/>
            <person name="Lapidus A."/>
            <person name="Nolan M."/>
            <person name="Hammon N."/>
            <person name="Deshpande S."/>
            <person name="Cheng J.F."/>
            <person name="Tapia R."/>
            <person name="Han C."/>
            <person name="Goodwin L."/>
            <person name="Pitluck S."/>
            <person name="Liolios K."/>
            <person name="Pagani I."/>
            <person name="Ivanova N."/>
            <person name="Mavromatis K."/>
            <person name="Chen A."/>
            <person name="Palaniappan K."/>
            <person name="Land M."/>
            <person name="Hauser L."/>
            <person name="Chang Y.J."/>
            <person name="Jeffries C.D."/>
            <person name="Detter J.C."/>
            <person name="Brambilla E."/>
            <person name="Rohde M."/>
            <person name="Goker M."/>
            <person name="Woyke T."/>
            <person name="Bristow J."/>
            <person name="Eisen J.A."/>
            <person name="Markowitz V."/>
            <person name="Hugenholtz P."/>
            <person name="Kyrpides N.C."/>
            <person name="Klenk H.P."/>
            <person name="Lucas S."/>
        </authorList>
    </citation>
    <scope>NUCLEOTIDE SEQUENCE [LARGE SCALE GENOMIC DNA]</scope>
    <source>
        <strain evidence="4">ATCC 35417 / DSM 20613 / JCM 6297 / CCUG 15421 / P 36-108</strain>
    </source>
</reference>
<dbReference type="Pfam" id="PF13568">
    <property type="entry name" value="OMP_b-brl_2"/>
    <property type="match status" value="1"/>
</dbReference>
<dbReference type="OrthoDB" id="1011748at2"/>
<dbReference type="EMBL" id="CP002352">
    <property type="protein sequence ID" value="ADV42813.1"/>
    <property type="molecule type" value="Genomic_DNA"/>
</dbReference>
<evidence type="ECO:0000259" key="2">
    <source>
        <dbReference type="Pfam" id="PF13568"/>
    </source>
</evidence>
<dbReference type="RefSeq" id="WP_013546428.1">
    <property type="nucleotide sequence ID" value="NC_014933.1"/>
</dbReference>
<reference key="1">
    <citation type="submission" date="2010-11" db="EMBL/GenBank/DDBJ databases">
        <title>The complete genome of Bacteroides helcogenes P 36-108.</title>
        <authorList>
            <consortium name="US DOE Joint Genome Institute (JGI-PGF)"/>
            <person name="Lucas S."/>
            <person name="Copeland A."/>
            <person name="Lapidus A."/>
            <person name="Bruce D."/>
            <person name="Goodwin L."/>
            <person name="Pitluck S."/>
            <person name="Kyrpides N."/>
            <person name="Mavromatis K."/>
            <person name="Ivanova N."/>
            <person name="Zeytun A."/>
            <person name="Brettin T."/>
            <person name="Detter J.C."/>
            <person name="Tapia R."/>
            <person name="Han C."/>
            <person name="Land M."/>
            <person name="Hauser L."/>
            <person name="Markowitz V."/>
            <person name="Cheng J.-F."/>
            <person name="Hugenholtz P."/>
            <person name="Woyke T."/>
            <person name="Wu D."/>
            <person name="Gronow S."/>
            <person name="Wellnitz S."/>
            <person name="Brambilla E."/>
            <person name="Klenk H.-P."/>
            <person name="Eisen J.A."/>
        </authorList>
    </citation>
    <scope>NUCLEOTIDE SEQUENCE</scope>
    <source>
        <strain>P 36-108</strain>
    </source>
</reference>
<dbReference type="KEGG" id="bhl:Bache_0792"/>
<organism evidence="3 4">
    <name type="scientific">Bacteroides helcogenes (strain ATCC 35417 / DSM 20613 / JCM 6297 / CCUG 15421 / P 36-108)</name>
    <dbReference type="NCBI Taxonomy" id="693979"/>
    <lineage>
        <taxon>Bacteria</taxon>
        <taxon>Pseudomonadati</taxon>
        <taxon>Bacteroidota</taxon>
        <taxon>Bacteroidia</taxon>
        <taxon>Bacteroidales</taxon>
        <taxon>Bacteroidaceae</taxon>
        <taxon>Bacteroides</taxon>
    </lineage>
</organism>